<dbReference type="InterPro" id="IPR037768">
    <property type="entry name" value="C2B_Copine"/>
</dbReference>
<organism evidence="21 22">
    <name type="scientific">Elysia marginata</name>
    <dbReference type="NCBI Taxonomy" id="1093978"/>
    <lineage>
        <taxon>Eukaryota</taxon>
        <taxon>Metazoa</taxon>
        <taxon>Spiralia</taxon>
        <taxon>Lophotrochozoa</taxon>
        <taxon>Mollusca</taxon>
        <taxon>Gastropoda</taxon>
        <taxon>Heterobranchia</taxon>
        <taxon>Euthyneura</taxon>
        <taxon>Panpulmonata</taxon>
        <taxon>Sacoglossa</taxon>
        <taxon>Placobranchoidea</taxon>
        <taxon>Plakobranchidae</taxon>
        <taxon>Elysia</taxon>
    </lineage>
</organism>
<dbReference type="InterPro" id="IPR036465">
    <property type="entry name" value="vWFA_dom_sf"/>
</dbReference>
<sequence length="759" mass="82397">MSFIESRKADNSPRNVFVVTAFSMSQHGYGGNPSYPQSQGHAPYPPQGGGAPYPNQGMPYPGAPNQGQGSAPYSGQGQGSAPYPGQNHGSAPYLGHGQGSAPYPGQGQGSVPYPGQGQGSAPYSGQGQGSTPYPGQGQGSTPYPGQGQVSAPYPGQTSSPYPGQGSAPYPGQGHGTTPYPGQTPPRHGPPPRPSTGPQQAQAPYPQQGYGQSSYPANQPHPGAPSSHSGVTQQGYAASTPAQVGADGRVTRAGTDQFKSRVEIRIECRNLLNKDILSKSDPCACLYMMRAGRWEEVGRTENVINCLDPKFSRCFVVNYFFEEVQKILIAVYDIDNKTPQLYDDDFLGQIETTLGQVVSNSPMTAPLLLKNGRKAGQGTISIRTEEIKEGTESVCMTFRAMKLDNKDFFGKSDPYLEIMRATQDGSWQVVHRTEVIKNNLNPSWRPFELSLQTLCGGNRQKSIKIDCYDWDSDGTHDFIGGFTTTFDEMYQATKQEMSWPCVNPSKKAKKKNYSSSGTVILSSIRTFKEHTFLDYIMGGMQINFTVGIDFTASNGNPSQSSSLHYINPYQPNEYMAAIKAVGEVCQDYDFDKLFPALGFGAKIPPRFDVSHEFAINFNPQNPYCQGIDGVLQAYYNCIQHVQLYGPTNAAPIIQHVANFAAAAQREEQSKGAHSYFILLMLTDGVLSDMSNTRAAIVAASKLPMSLIIVGVGQADFDDMEILDGDNGVLRSPSGEPAHRDIVQFVPFRDFKRVSCTCFLE</sequence>
<evidence type="ECO:0000256" key="19">
    <source>
        <dbReference type="SAM" id="MobiDB-lite"/>
    </source>
</evidence>
<keyword evidence="9" id="KW-0479">Metal-binding</keyword>
<dbReference type="Proteomes" id="UP000762676">
    <property type="component" value="Unassembled WGS sequence"/>
</dbReference>
<dbReference type="SUPFAM" id="SSF49562">
    <property type="entry name" value="C2 domain (Calcium/lipid-binding domain, CaLB)"/>
    <property type="match status" value="2"/>
</dbReference>
<comment type="similarity">
    <text evidence="5">Belongs to the copine family.</text>
</comment>
<dbReference type="AlphaFoldDB" id="A0AAV4EBP6"/>
<dbReference type="SMART" id="SM00239">
    <property type="entry name" value="C2"/>
    <property type="match status" value="2"/>
</dbReference>
<protein>
    <recommendedName>
        <fullName evidence="17">Copine-3</fullName>
    </recommendedName>
    <alternativeName>
        <fullName evidence="18">Copine III</fullName>
    </alternativeName>
</protein>
<comment type="caution">
    <text evidence="21">The sequence shown here is derived from an EMBL/GenBank/DDBJ whole genome shotgun (WGS) entry which is preliminary data.</text>
</comment>
<keyword evidence="7" id="KW-0963">Cytoplasm</keyword>
<evidence type="ECO:0000256" key="3">
    <source>
        <dbReference type="ARBA" id="ARBA00004246"/>
    </source>
</evidence>
<evidence type="ECO:0000256" key="7">
    <source>
        <dbReference type="ARBA" id="ARBA00022490"/>
    </source>
</evidence>
<comment type="subunit">
    <text evidence="16">Monomer. Interacts with ERBB2 (preferentially with the tyrosine phosphorylated form); this interaction occurs at the cell membrane and is increased in a growth factor heregulin-dependent manner. Interacts with SHC1; this interaction may mediate the binding of CPNE3 with ERBB2. Interacts with RACK1.</text>
</comment>
<dbReference type="GO" id="GO:0071277">
    <property type="term" value="P:cellular response to calcium ion"/>
    <property type="evidence" value="ECO:0007669"/>
    <property type="project" value="TreeGrafter"/>
</dbReference>
<evidence type="ECO:0000256" key="12">
    <source>
        <dbReference type="ARBA" id="ARBA00022949"/>
    </source>
</evidence>
<comment type="function">
    <text evidence="15">Calcium-dependent phospholipid-binding protein that plays a role in ERBB2-mediated tumor cell migration in response to growth factor heregulin stimulation.</text>
</comment>
<evidence type="ECO:0000259" key="20">
    <source>
        <dbReference type="PROSITE" id="PS50004"/>
    </source>
</evidence>
<keyword evidence="12" id="KW-0965">Cell junction</keyword>
<dbReference type="GO" id="GO:0005886">
    <property type="term" value="C:plasma membrane"/>
    <property type="evidence" value="ECO:0007669"/>
    <property type="project" value="UniProtKB-SubCell"/>
</dbReference>
<dbReference type="Gene3D" id="2.60.40.150">
    <property type="entry name" value="C2 domain"/>
    <property type="match status" value="2"/>
</dbReference>
<dbReference type="FunFam" id="2.60.40.150:FF:000042">
    <property type="entry name" value="Copine 3"/>
    <property type="match status" value="1"/>
</dbReference>
<dbReference type="GO" id="GO:0046872">
    <property type="term" value="F:metal ion binding"/>
    <property type="evidence" value="ECO:0007669"/>
    <property type="project" value="UniProtKB-KW"/>
</dbReference>
<keyword evidence="10" id="KW-0677">Repeat</keyword>
<keyword evidence="14" id="KW-0539">Nucleus</keyword>
<dbReference type="EMBL" id="BMAT01000035">
    <property type="protein sequence ID" value="GFR58234.1"/>
    <property type="molecule type" value="Genomic_DNA"/>
</dbReference>
<feature type="domain" description="C2" evidence="20">
    <location>
        <begin position="373"/>
        <end position="499"/>
    </location>
</feature>
<feature type="compositionally biased region" description="Polar residues" evidence="19">
    <location>
        <begin position="119"/>
        <end position="161"/>
    </location>
</feature>
<feature type="compositionally biased region" description="Pro residues" evidence="19">
    <location>
        <begin position="181"/>
        <end position="194"/>
    </location>
</feature>
<dbReference type="FunFam" id="2.60.40.150:FF:000099">
    <property type="entry name" value="Copine 3"/>
    <property type="match status" value="1"/>
</dbReference>
<evidence type="ECO:0000256" key="8">
    <source>
        <dbReference type="ARBA" id="ARBA00022553"/>
    </source>
</evidence>
<dbReference type="CDD" id="cd04048">
    <property type="entry name" value="C2A_Copine"/>
    <property type="match status" value="1"/>
</dbReference>
<evidence type="ECO:0000256" key="5">
    <source>
        <dbReference type="ARBA" id="ARBA00009048"/>
    </source>
</evidence>
<dbReference type="SMART" id="SM00327">
    <property type="entry name" value="VWA"/>
    <property type="match status" value="1"/>
</dbReference>
<keyword evidence="6" id="KW-1003">Cell membrane</keyword>
<evidence type="ECO:0000256" key="15">
    <source>
        <dbReference type="ARBA" id="ARBA00058857"/>
    </source>
</evidence>
<evidence type="ECO:0000256" key="17">
    <source>
        <dbReference type="ARBA" id="ARBA00074834"/>
    </source>
</evidence>
<comment type="subcellular location">
    <subcellularLocation>
        <location evidence="3">Cell junction</location>
        <location evidence="3">Focal adhesion</location>
    </subcellularLocation>
    <subcellularLocation>
        <location evidence="2">Cell membrane</location>
    </subcellularLocation>
    <subcellularLocation>
        <location evidence="4">Cytoplasm</location>
    </subcellularLocation>
    <subcellularLocation>
        <location evidence="1">Nucleus</location>
    </subcellularLocation>
</comment>
<dbReference type="GO" id="GO:0005634">
    <property type="term" value="C:nucleus"/>
    <property type="evidence" value="ECO:0007669"/>
    <property type="project" value="UniProtKB-SubCell"/>
</dbReference>
<dbReference type="InterPro" id="IPR035892">
    <property type="entry name" value="C2_domain_sf"/>
</dbReference>
<dbReference type="PANTHER" id="PTHR10857">
    <property type="entry name" value="COPINE"/>
    <property type="match status" value="1"/>
</dbReference>
<reference evidence="21 22" key="1">
    <citation type="journal article" date="2021" name="Elife">
        <title>Chloroplast acquisition without the gene transfer in kleptoplastic sea slugs, Plakobranchus ocellatus.</title>
        <authorList>
            <person name="Maeda T."/>
            <person name="Takahashi S."/>
            <person name="Yoshida T."/>
            <person name="Shimamura S."/>
            <person name="Takaki Y."/>
            <person name="Nagai Y."/>
            <person name="Toyoda A."/>
            <person name="Suzuki Y."/>
            <person name="Arimoto A."/>
            <person name="Ishii H."/>
            <person name="Satoh N."/>
            <person name="Nishiyama T."/>
            <person name="Hasebe M."/>
            <person name="Maruyama T."/>
            <person name="Minagawa J."/>
            <person name="Obokata J."/>
            <person name="Shigenobu S."/>
        </authorList>
    </citation>
    <scope>NUCLEOTIDE SEQUENCE [LARGE SCALE GENOMIC DNA]</scope>
</reference>
<evidence type="ECO:0000256" key="10">
    <source>
        <dbReference type="ARBA" id="ARBA00022737"/>
    </source>
</evidence>
<dbReference type="GO" id="GO:0005544">
    <property type="term" value="F:calcium-dependent phospholipid binding"/>
    <property type="evidence" value="ECO:0007669"/>
    <property type="project" value="InterPro"/>
</dbReference>
<proteinExistence type="inferred from homology"/>
<dbReference type="PANTHER" id="PTHR10857:SF102">
    <property type="entry name" value="C2 DOMAIN-CONTAINING PROTEIN"/>
    <property type="match status" value="1"/>
</dbReference>
<feature type="compositionally biased region" description="Polar residues" evidence="19">
    <location>
        <begin position="225"/>
        <end position="241"/>
    </location>
</feature>
<evidence type="ECO:0000256" key="4">
    <source>
        <dbReference type="ARBA" id="ARBA00004496"/>
    </source>
</evidence>
<dbReference type="InterPro" id="IPR045052">
    <property type="entry name" value="Copine"/>
</dbReference>
<keyword evidence="22" id="KW-1185">Reference proteome</keyword>
<dbReference type="GO" id="GO:0005925">
    <property type="term" value="C:focal adhesion"/>
    <property type="evidence" value="ECO:0007669"/>
    <property type="project" value="UniProtKB-SubCell"/>
</dbReference>
<dbReference type="SUPFAM" id="SSF53300">
    <property type="entry name" value="vWA-like"/>
    <property type="match status" value="1"/>
</dbReference>
<dbReference type="CDD" id="cd04047">
    <property type="entry name" value="C2B_Copine"/>
    <property type="match status" value="1"/>
</dbReference>
<feature type="region of interest" description="Disordered" evidence="19">
    <location>
        <begin position="26"/>
        <end position="249"/>
    </location>
</feature>
<name>A0AAV4EBP6_9GAST</name>
<evidence type="ECO:0000256" key="18">
    <source>
        <dbReference type="ARBA" id="ARBA00076171"/>
    </source>
</evidence>
<evidence type="ECO:0000256" key="2">
    <source>
        <dbReference type="ARBA" id="ARBA00004236"/>
    </source>
</evidence>
<keyword evidence="8" id="KW-0597">Phosphoprotein</keyword>
<dbReference type="Pfam" id="PF07002">
    <property type="entry name" value="Copine"/>
    <property type="match status" value="1"/>
</dbReference>
<evidence type="ECO:0000256" key="9">
    <source>
        <dbReference type="ARBA" id="ARBA00022723"/>
    </source>
</evidence>
<keyword evidence="13" id="KW-0472">Membrane</keyword>
<evidence type="ECO:0000256" key="11">
    <source>
        <dbReference type="ARBA" id="ARBA00022837"/>
    </source>
</evidence>
<dbReference type="InterPro" id="IPR002035">
    <property type="entry name" value="VWF_A"/>
</dbReference>
<dbReference type="InterPro" id="IPR010734">
    <property type="entry name" value="Copine_C"/>
</dbReference>
<gene>
    <name evidence="21" type="ORF">ElyMa_000024800</name>
</gene>
<evidence type="ECO:0000313" key="22">
    <source>
        <dbReference type="Proteomes" id="UP000762676"/>
    </source>
</evidence>
<dbReference type="GO" id="GO:0005737">
    <property type="term" value="C:cytoplasm"/>
    <property type="evidence" value="ECO:0007669"/>
    <property type="project" value="UniProtKB-SubCell"/>
</dbReference>
<dbReference type="InterPro" id="IPR000008">
    <property type="entry name" value="C2_dom"/>
</dbReference>
<feature type="compositionally biased region" description="Polar residues" evidence="19">
    <location>
        <begin position="65"/>
        <end position="75"/>
    </location>
</feature>
<evidence type="ECO:0000256" key="14">
    <source>
        <dbReference type="ARBA" id="ARBA00023242"/>
    </source>
</evidence>
<evidence type="ECO:0000256" key="13">
    <source>
        <dbReference type="ARBA" id="ARBA00023136"/>
    </source>
</evidence>
<feature type="compositionally biased region" description="Low complexity" evidence="19">
    <location>
        <begin position="195"/>
        <end position="211"/>
    </location>
</feature>
<dbReference type="Pfam" id="PF00168">
    <property type="entry name" value="C2"/>
    <property type="match status" value="2"/>
</dbReference>
<feature type="domain" description="C2" evidence="20">
    <location>
        <begin position="239"/>
        <end position="366"/>
    </location>
</feature>
<evidence type="ECO:0000313" key="21">
    <source>
        <dbReference type="EMBL" id="GFR58234.1"/>
    </source>
</evidence>
<evidence type="ECO:0000256" key="16">
    <source>
        <dbReference type="ARBA" id="ARBA00065466"/>
    </source>
</evidence>
<accession>A0AAV4EBP6</accession>
<dbReference type="PROSITE" id="PS50004">
    <property type="entry name" value="C2"/>
    <property type="match status" value="2"/>
</dbReference>
<keyword evidence="11" id="KW-0106">Calcium</keyword>
<evidence type="ECO:0000256" key="1">
    <source>
        <dbReference type="ARBA" id="ARBA00004123"/>
    </source>
</evidence>
<evidence type="ECO:0000256" key="6">
    <source>
        <dbReference type="ARBA" id="ARBA00022475"/>
    </source>
</evidence>